<evidence type="ECO:0000313" key="1">
    <source>
        <dbReference type="EMBL" id="CBI06879.1"/>
    </source>
</evidence>
<dbReference type="AlphaFoldDB" id="E6QI14"/>
<gene>
    <name evidence="1" type="ORF">CARN6_0161</name>
</gene>
<dbReference type="SUPFAM" id="SSF51004">
    <property type="entry name" value="C-terminal (heme d1) domain of cytochrome cd1-nitrite reductase"/>
    <property type="match status" value="1"/>
</dbReference>
<dbReference type="PANTHER" id="PTHR47197:SF3">
    <property type="entry name" value="DIHYDRO-HEME D1 DEHYDROGENASE"/>
    <property type="match status" value="1"/>
</dbReference>
<dbReference type="InterPro" id="IPR015943">
    <property type="entry name" value="WD40/YVTN_repeat-like_dom_sf"/>
</dbReference>
<dbReference type="InterPro" id="IPR051200">
    <property type="entry name" value="Host-pathogen_enzymatic-act"/>
</dbReference>
<protein>
    <recommendedName>
        <fullName evidence="2">Virginiamycin B lyase</fullName>
    </recommendedName>
</protein>
<organism evidence="1">
    <name type="scientific">mine drainage metagenome</name>
    <dbReference type="NCBI Taxonomy" id="410659"/>
    <lineage>
        <taxon>unclassified sequences</taxon>
        <taxon>metagenomes</taxon>
        <taxon>ecological metagenomes</taxon>
    </lineage>
</organism>
<reference evidence="1" key="1">
    <citation type="submission" date="2009-10" db="EMBL/GenBank/DDBJ databases">
        <title>Diversity of trophic interactions inside an arsenic-rich microbial ecosystem.</title>
        <authorList>
            <person name="Bertin P.N."/>
            <person name="Heinrich-Salmeron A."/>
            <person name="Pelletier E."/>
            <person name="Goulhen-Chollet F."/>
            <person name="Arsene-Ploetze F."/>
            <person name="Gallien S."/>
            <person name="Calteau A."/>
            <person name="Vallenet D."/>
            <person name="Casiot C."/>
            <person name="Chane-Woon-Ming B."/>
            <person name="Giloteaux L."/>
            <person name="Barakat M."/>
            <person name="Bonnefoy V."/>
            <person name="Bruneel O."/>
            <person name="Chandler M."/>
            <person name="Cleiss J."/>
            <person name="Duran R."/>
            <person name="Elbaz-Poulichet F."/>
            <person name="Fonknechten N."/>
            <person name="Lauga B."/>
            <person name="Mornico D."/>
            <person name="Ortet P."/>
            <person name="Schaeffer C."/>
            <person name="Siguier P."/>
            <person name="Alexander Thil Smith A."/>
            <person name="Van Dorsselaer A."/>
            <person name="Weissenbach J."/>
            <person name="Medigue C."/>
            <person name="Le Paslier D."/>
        </authorList>
    </citation>
    <scope>NUCLEOTIDE SEQUENCE</scope>
</reference>
<name>E6QI14_9ZZZZ</name>
<accession>E6QI14</accession>
<dbReference type="PANTHER" id="PTHR47197">
    <property type="entry name" value="PROTEIN NIRF"/>
    <property type="match status" value="1"/>
</dbReference>
<dbReference type="InterPro" id="IPR011048">
    <property type="entry name" value="Haem_d1_sf"/>
</dbReference>
<evidence type="ECO:0008006" key="2">
    <source>
        <dbReference type="Google" id="ProtNLM"/>
    </source>
</evidence>
<dbReference type="EMBL" id="CABQ01000034">
    <property type="protein sequence ID" value="CBI06879.1"/>
    <property type="molecule type" value="Genomic_DNA"/>
</dbReference>
<dbReference type="Gene3D" id="2.130.10.10">
    <property type="entry name" value="YVTN repeat-like/Quinoprotein amine dehydrogenase"/>
    <property type="match status" value="2"/>
</dbReference>
<proteinExistence type="predicted"/>
<comment type="caution">
    <text evidence="1">The sequence shown here is derived from an EMBL/GenBank/DDBJ whole genome shotgun (WGS) entry which is preliminary data.</text>
</comment>
<sequence length="286" mass="29597">MSALVPSAVFPVEGHPDWMAVTSDGVWVTSSSADHVVFLNANTNKPDRVVTVHRPCSGLAVGFGSLWIPSCGDHTLVRVNGRGGAPQATINAGPADPEGGIATGAGSVWLVTSAASELDRIDPHTNQISARIALPAGSFNPVFASGSVWVASNAGNALVRVDPKTNRVAGSTSIGPMPRFLTVGAGSVWVLNQGDGTISRVDAKTAKLLATIPAGIPGFGGEIAFGAGSVWATVSGFLITRIDPTTNRVIQQFVGKGGDSIRCAHDSLWLTFLSDAKVWRLPIPSR</sequence>